<dbReference type="OrthoDB" id="247542at2759"/>
<dbReference type="Gene3D" id="3.40.50.1820">
    <property type="entry name" value="alpha/beta hydrolase"/>
    <property type="match status" value="1"/>
</dbReference>
<accession>R7Q779</accession>
<evidence type="ECO:0000313" key="5">
    <source>
        <dbReference type="EMBL" id="CDF34387.1"/>
    </source>
</evidence>
<evidence type="ECO:0000256" key="3">
    <source>
        <dbReference type="SAM" id="MobiDB-lite"/>
    </source>
</evidence>
<feature type="compositionally biased region" description="Basic and acidic residues" evidence="3">
    <location>
        <begin position="388"/>
        <end position="397"/>
    </location>
</feature>
<dbReference type="InterPro" id="IPR050960">
    <property type="entry name" value="AB_hydrolase_4_sf"/>
</dbReference>
<dbReference type="GeneID" id="17321927"/>
<dbReference type="AlphaFoldDB" id="R7Q779"/>
<evidence type="ECO:0000256" key="1">
    <source>
        <dbReference type="ARBA" id="ARBA00010884"/>
    </source>
</evidence>
<feature type="active site" description="Charge relay system" evidence="2">
    <location>
        <position position="323"/>
    </location>
</feature>
<organism evidence="5 6">
    <name type="scientific">Chondrus crispus</name>
    <name type="common">Carrageen Irish moss</name>
    <name type="synonym">Polymorpha crispa</name>
    <dbReference type="NCBI Taxonomy" id="2769"/>
    <lineage>
        <taxon>Eukaryota</taxon>
        <taxon>Rhodophyta</taxon>
        <taxon>Florideophyceae</taxon>
        <taxon>Rhodymeniophycidae</taxon>
        <taxon>Gigartinales</taxon>
        <taxon>Gigartinaceae</taxon>
        <taxon>Chondrus</taxon>
    </lineage>
</organism>
<evidence type="ECO:0000259" key="4">
    <source>
        <dbReference type="Pfam" id="PF00561"/>
    </source>
</evidence>
<dbReference type="KEGG" id="ccp:CHC_T00003090001"/>
<feature type="active site" description="Charge relay system" evidence="2">
    <location>
        <position position="191"/>
    </location>
</feature>
<feature type="domain" description="AB hydrolase-1" evidence="4">
    <location>
        <begin position="106"/>
        <end position="361"/>
    </location>
</feature>
<dbReference type="PANTHER" id="PTHR10794">
    <property type="entry name" value="ABHYDROLASE DOMAIN-CONTAINING PROTEIN"/>
    <property type="match status" value="1"/>
</dbReference>
<dbReference type="InterPro" id="IPR029058">
    <property type="entry name" value="AB_hydrolase_fold"/>
</dbReference>
<comment type="similarity">
    <text evidence="1">Belongs to the AB hydrolase superfamily. AB hydrolase 4 family.</text>
</comment>
<dbReference type="PhylomeDB" id="R7Q779"/>
<sequence>MPPRSAPQSTPRSAVRTYTPLPFLPYLSPNPHFQTILPHFYPPAPPFDYTRRSFPSDDSHALLHVDYAFTPNPPTFDFPIVPPLDQNLLTELESQPHTPKQPPLAVVLHGLESNSHATVTRRIVAALGHSAFQVAALNFRTCASGTDDIPSTLRLYHAGFTEDLQTLLRVVRVDALRKRTLPPDVYLCGFSLGANVVCQYLARRGPRALQLDGVVAAAAACVPFDPESCQRKLDNGWRGYVYSKRMVTTMHSKFRKAVDSGVDIGLCEVDSVLKADRVGKIDDAFISPVFGFRNRLHYYEEVNSATVLNRITVPTYVINARDDPFFDHESRRKFPTANQIGDAPVLLHVTEHGGHCGFLDKEAFQSKGPCYFQREFARFFVHVRDGTPEQDSARGESKLSTQSLPLETGLDTS</sequence>
<dbReference type="STRING" id="2769.R7Q779"/>
<feature type="active site" description="Charge relay system" evidence="2">
    <location>
        <position position="355"/>
    </location>
</feature>
<gene>
    <name evidence="5" type="ORF">CHC_T00003090001</name>
</gene>
<protein>
    <recommendedName>
        <fullName evidence="4">AB hydrolase-1 domain-containing protein</fullName>
    </recommendedName>
</protein>
<dbReference type="GO" id="GO:0047372">
    <property type="term" value="F:monoacylglycerol lipase activity"/>
    <property type="evidence" value="ECO:0007669"/>
    <property type="project" value="TreeGrafter"/>
</dbReference>
<reference evidence="6" key="1">
    <citation type="journal article" date="2013" name="Proc. Natl. Acad. Sci. U.S.A.">
        <title>Genome structure and metabolic features in the red seaweed Chondrus crispus shed light on evolution of the Archaeplastida.</title>
        <authorList>
            <person name="Collen J."/>
            <person name="Porcel B."/>
            <person name="Carre W."/>
            <person name="Ball S.G."/>
            <person name="Chaparro C."/>
            <person name="Tonon T."/>
            <person name="Barbeyron T."/>
            <person name="Michel G."/>
            <person name="Noel B."/>
            <person name="Valentin K."/>
            <person name="Elias M."/>
            <person name="Artiguenave F."/>
            <person name="Arun A."/>
            <person name="Aury J.M."/>
            <person name="Barbosa-Neto J.F."/>
            <person name="Bothwell J.H."/>
            <person name="Bouget F.Y."/>
            <person name="Brillet L."/>
            <person name="Cabello-Hurtado F."/>
            <person name="Capella-Gutierrez S."/>
            <person name="Charrier B."/>
            <person name="Cladiere L."/>
            <person name="Cock J.M."/>
            <person name="Coelho S.M."/>
            <person name="Colleoni C."/>
            <person name="Czjzek M."/>
            <person name="Da Silva C."/>
            <person name="Delage L."/>
            <person name="Denoeud F."/>
            <person name="Deschamps P."/>
            <person name="Dittami S.M."/>
            <person name="Gabaldon T."/>
            <person name="Gachon C.M."/>
            <person name="Groisillier A."/>
            <person name="Herve C."/>
            <person name="Jabbari K."/>
            <person name="Katinka M."/>
            <person name="Kloareg B."/>
            <person name="Kowalczyk N."/>
            <person name="Labadie K."/>
            <person name="Leblanc C."/>
            <person name="Lopez P.J."/>
            <person name="McLachlan D.H."/>
            <person name="Meslet-Cladiere L."/>
            <person name="Moustafa A."/>
            <person name="Nehr Z."/>
            <person name="Nyvall Collen P."/>
            <person name="Panaud O."/>
            <person name="Partensky F."/>
            <person name="Poulain J."/>
            <person name="Rensing S.A."/>
            <person name="Rousvoal S."/>
            <person name="Samson G."/>
            <person name="Symeonidi A."/>
            <person name="Weissenbach J."/>
            <person name="Zambounis A."/>
            <person name="Wincker P."/>
            <person name="Boyen C."/>
        </authorList>
    </citation>
    <scope>NUCLEOTIDE SEQUENCE [LARGE SCALE GENOMIC DNA]</scope>
    <source>
        <strain evidence="6">cv. Stackhouse</strain>
    </source>
</reference>
<dbReference type="Proteomes" id="UP000012073">
    <property type="component" value="Unassembled WGS sequence"/>
</dbReference>
<dbReference type="Gramene" id="CDF34387">
    <property type="protein sequence ID" value="CDF34387"/>
    <property type="gene ID" value="CHC_T00003090001"/>
</dbReference>
<dbReference type="PANTHER" id="PTHR10794:SF63">
    <property type="entry name" value="ALPHA_BETA HYDROLASE 1, ISOFORM A"/>
    <property type="match status" value="1"/>
</dbReference>
<dbReference type="SUPFAM" id="SSF53474">
    <property type="entry name" value="alpha/beta-Hydrolases"/>
    <property type="match status" value="1"/>
</dbReference>
<proteinExistence type="inferred from homology"/>
<dbReference type="OMA" id="LDWHGPH"/>
<evidence type="ECO:0000313" key="6">
    <source>
        <dbReference type="Proteomes" id="UP000012073"/>
    </source>
</evidence>
<dbReference type="InterPro" id="IPR000073">
    <property type="entry name" value="AB_hydrolase_1"/>
</dbReference>
<dbReference type="EMBL" id="HG001690">
    <property type="protein sequence ID" value="CDF34387.1"/>
    <property type="molecule type" value="Genomic_DNA"/>
</dbReference>
<feature type="region of interest" description="Disordered" evidence="3">
    <location>
        <begin position="388"/>
        <end position="413"/>
    </location>
</feature>
<dbReference type="PIRSF" id="PIRSF005211">
    <property type="entry name" value="Ab_hydro_YheT"/>
    <property type="match status" value="1"/>
</dbReference>
<dbReference type="RefSeq" id="XP_005714206.1">
    <property type="nucleotide sequence ID" value="XM_005714149.1"/>
</dbReference>
<evidence type="ECO:0000256" key="2">
    <source>
        <dbReference type="PIRSR" id="PIRSR005211-1"/>
    </source>
</evidence>
<dbReference type="InterPro" id="IPR012020">
    <property type="entry name" value="ABHD4"/>
</dbReference>
<feature type="compositionally biased region" description="Polar residues" evidence="3">
    <location>
        <begin position="398"/>
        <end position="413"/>
    </location>
</feature>
<name>R7Q779_CHOCR</name>
<dbReference type="Pfam" id="PF00561">
    <property type="entry name" value="Abhydrolase_1"/>
    <property type="match status" value="1"/>
</dbReference>
<dbReference type="GO" id="GO:0034338">
    <property type="term" value="F:short-chain carboxylesterase activity"/>
    <property type="evidence" value="ECO:0007669"/>
    <property type="project" value="TreeGrafter"/>
</dbReference>
<keyword evidence="6" id="KW-1185">Reference proteome</keyword>